<dbReference type="PROSITE" id="PS51719">
    <property type="entry name" value="G_SEPTIN"/>
    <property type="match status" value="1"/>
</dbReference>
<dbReference type="InterPro" id="IPR027417">
    <property type="entry name" value="P-loop_NTPase"/>
</dbReference>
<dbReference type="Pfam" id="PF00735">
    <property type="entry name" value="Septin"/>
    <property type="match status" value="1"/>
</dbReference>
<dbReference type="GO" id="GO:0005819">
    <property type="term" value="C:spindle"/>
    <property type="evidence" value="ECO:0007669"/>
    <property type="project" value="UniProtKB-SubCell"/>
</dbReference>
<feature type="site" description="Important for dimerization" evidence="15">
    <location>
        <position position="147"/>
    </location>
</feature>
<organism evidence="19 20">
    <name type="scientific">Buteo japonicus</name>
    <dbReference type="NCBI Taxonomy" id="224669"/>
    <lineage>
        <taxon>Eukaryota</taxon>
        <taxon>Metazoa</taxon>
        <taxon>Chordata</taxon>
        <taxon>Craniata</taxon>
        <taxon>Vertebrata</taxon>
        <taxon>Euteleostomi</taxon>
        <taxon>Archelosauria</taxon>
        <taxon>Archosauria</taxon>
        <taxon>Dinosauria</taxon>
        <taxon>Saurischia</taxon>
        <taxon>Theropoda</taxon>
        <taxon>Coelurosauria</taxon>
        <taxon>Aves</taxon>
        <taxon>Neognathae</taxon>
        <taxon>Neoaves</taxon>
        <taxon>Telluraves</taxon>
        <taxon>Accipitrimorphae</taxon>
        <taxon>Accipitriformes</taxon>
        <taxon>Accipitridae</taxon>
        <taxon>Accipitrinae</taxon>
        <taxon>Buteo</taxon>
    </lineage>
</organism>
<evidence type="ECO:0000256" key="4">
    <source>
        <dbReference type="ARBA" id="ARBA00004626"/>
    </source>
</evidence>
<reference evidence="19" key="1">
    <citation type="submission" date="2025-08" db="UniProtKB">
        <authorList>
            <consortium name="Ensembl"/>
        </authorList>
    </citation>
    <scope>IDENTIFICATION</scope>
</reference>
<keyword evidence="12" id="KW-0206">Cytoskeleton</keyword>
<reference evidence="19" key="2">
    <citation type="submission" date="2025-09" db="UniProtKB">
        <authorList>
            <consortium name="Ensembl"/>
        </authorList>
    </citation>
    <scope>IDENTIFICATION</scope>
</reference>
<evidence type="ECO:0000256" key="5">
    <source>
        <dbReference type="ARBA" id="ARBA00022475"/>
    </source>
</evidence>
<proteinExistence type="inferred from homology"/>
<dbReference type="InterPro" id="IPR016491">
    <property type="entry name" value="Septin"/>
</dbReference>
<evidence type="ECO:0000256" key="9">
    <source>
        <dbReference type="ARBA" id="ARBA00022776"/>
    </source>
</evidence>
<keyword evidence="20" id="KW-1185">Reference proteome</keyword>
<keyword evidence="8 15" id="KW-0547">Nucleotide-binding</keyword>
<dbReference type="PRINTS" id="PR01740">
    <property type="entry name" value="SEPTIN2"/>
</dbReference>
<dbReference type="InterPro" id="IPR030379">
    <property type="entry name" value="G_SEPTIN_dom"/>
</dbReference>
<accession>A0A8C0AP03</accession>
<evidence type="ECO:0000256" key="15">
    <source>
        <dbReference type="PIRSR" id="PIRSR006698-2"/>
    </source>
</evidence>
<keyword evidence="10 15" id="KW-0342">GTP-binding</keyword>
<dbReference type="GO" id="GO:0051301">
    <property type="term" value="P:cell division"/>
    <property type="evidence" value="ECO:0007669"/>
    <property type="project" value="UniProtKB-KW"/>
</dbReference>
<keyword evidence="13" id="KW-0966">Cell projection</keyword>
<dbReference type="GO" id="GO:0005525">
    <property type="term" value="F:GTP binding"/>
    <property type="evidence" value="ECO:0007669"/>
    <property type="project" value="UniProtKB-KW"/>
</dbReference>
<evidence type="ECO:0000256" key="8">
    <source>
        <dbReference type="ARBA" id="ARBA00022741"/>
    </source>
</evidence>
<keyword evidence="5" id="KW-1003">Cell membrane</keyword>
<evidence type="ECO:0000256" key="14">
    <source>
        <dbReference type="ARBA" id="ARBA00023306"/>
    </source>
</evidence>
<dbReference type="SUPFAM" id="SSF52540">
    <property type="entry name" value="P-loop containing nucleoside triphosphate hydrolases"/>
    <property type="match status" value="1"/>
</dbReference>
<evidence type="ECO:0000256" key="13">
    <source>
        <dbReference type="ARBA" id="ARBA00023273"/>
    </source>
</evidence>
<dbReference type="FunFam" id="3.40.50.300:FF:004929">
    <property type="entry name" value="Zgc:63587"/>
    <property type="match status" value="1"/>
</dbReference>
<keyword evidence="9" id="KW-0498">Mitosis</keyword>
<dbReference type="GO" id="GO:0032154">
    <property type="term" value="C:cleavage furrow"/>
    <property type="evidence" value="ECO:0007669"/>
    <property type="project" value="UniProtKB-SubCell"/>
</dbReference>
<dbReference type="Ensembl" id="ENSBJAT00000003032.1">
    <property type="protein sequence ID" value="ENSBJAP00000002954.1"/>
    <property type="gene ID" value="ENSBJAG00000002119.1"/>
</dbReference>
<evidence type="ECO:0000313" key="19">
    <source>
        <dbReference type="Ensembl" id="ENSBJAP00000002954.1"/>
    </source>
</evidence>
<dbReference type="PANTHER" id="PTHR18884">
    <property type="entry name" value="SEPTIN"/>
    <property type="match status" value="1"/>
</dbReference>
<dbReference type="AlphaFoldDB" id="A0A8C0AP03"/>
<comment type="similarity">
    <text evidence="16">Belongs to the TRAFAC class TrmE-Era-EngA-EngB-Septin-like GTPase superfamily. Septin GTPase family.</text>
</comment>
<evidence type="ECO:0000256" key="1">
    <source>
        <dbReference type="ARBA" id="ARBA00004186"/>
    </source>
</evidence>
<evidence type="ECO:0000256" key="6">
    <source>
        <dbReference type="ARBA" id="ARBA00022490"/>
    </source>
</evidence>
<keyword evidence="7" id="KW-0132">Cell division</keyword>
<dbReference type="InterPro" id="IPR008113">
    <property type="entry name" value="Septin2"/>
</dbReference>
<dbReference type="Proteomes" id="UP000694555">
    <property type="component" value="Unplaced"/>
</dbReference>
<evidence type="ECO:0000256" key="16">
    <source>
        <dbReference type="RuleBase" id="RU004560"/>
    </source>
</evidence>
<sequence length="330" mass="37963">IFSDSAGYVGFANLPNQVHRKSVKKGFEFTLMVVGESGLGKSTLINSLFLTDLYPERYIPGAAEKIERTVQIEASTVEIEERGVKLRLTVVDTPGYGDAINSQDCFKTIIQYIDNQFERYLHDESGLNRRHIIDNRVHCCFYFISPFGHGLKPLDVEFMKALHGKVNIVPVIAKADTLTLKERERLKRRVLDEISEHGIRIYQLPDADSDEDEEFKEQTRVLKASIPFAVIGSNQLIEVKGKKIRGLMVKLSHLLYKNMNSLIQNYLESVLGDFYFCILYHQCVLLFNRPVEEEVVDKDRILQQKEAELRRMQEMIAQMQAQMRMKPGDD</sequence>
<feature type="domain" description="Septin-type G" evidence="18">
    <location>
        <begin position="25"/>
        <end position="293"/>
    </location>
</feature>
<keyword evidence="6" id="KW-0963">Cytoplasm</keyword>
<keyword evidence="14" id="KW-0131">Cell cycle</keyword>
<protein>
    <recommendedName>
        <fullName evidence="18">Septin-type G domain-containing protein</fullName>
    </recommendedName>
</protein>
<dbReference type="Gene3D" id="3.40.50.300">
    <property type="entry name" value="P-loop containing nucleotide triphosphate hydrolases"/>
    <property type="match status" value="1"/>
</dbReference>
<dbReference type="CDD" id="cd01850">
    <property type="entry name" value="CDC_Septin"/>
    <property type="match status" value="1"/>
</dbReference>
<feature type="coiled-coil region" evidence="17">
    <location>
        <begin position="295"/>
        <end position="322"/>
    </location>
</feature>
<evidence type="ECO:0000256" key="11">
    <source>
        <dbReference type="ARBA" id="ARBA00023136"/>
    </source>
</evidence>
<evidence type="ECO:0000256" key="12">
    <source>
        <dbReference type="ARBA" id="ARBA00023212"/>
    </source>
</evidence>
<evidence type="ECO:0000256" key="17">
    <source>
        <dbReference type="SAM" id="Coils"/>
    </source>
</evidence>
<evidence type="ECO:0000256" key="10">
    <source>
        <dbReference type="ARBA" id="ARBA00023134"/>
    </source>
</evidence>
<dbReference type="GO" id="GO:0060170">
    <property type="term" value="C:ciliary membrane"/>
    <property type="evidence" value="ECO:0007669"/>
    <property type="project" value="UniProtKB-SubCell"/>
</dbReference>
<dbReference type="GO" id="GO:0030496">
    <property type="term" value="C:midbody"/>
    <property type="evidence" value="ECO:0007669"/>
    <property type="project" value="UniProtKB-SubCell"/>
</dbReference>
<keyword evidence="17" id="KW-0175">Coiled coil</keyword>
<keyword evidence="11" id="KW-0472">Membrane</keyword>
<evidence type="ECO:0000256" key="7">
    <source>
        <dbReference type="ARBA" id="ARBA00022618"/>
    </source>
</evidence>
<comment type="subcellular location">
    <subcellularLocation>
        <location evidence="3">Cell projection</location>
        <location evidence="3">Cilium membrane</location>
    </subcellularLocation>
    <subcellularLocation>
        <location evidence="4">Cleavage furrow</location>
    </subcellularLocation>
    <subcellularLocation>
        <location evidence="1">Cytoplasm</location>
        <location evidence="1">Cytoskeleton</location>
        <location evidence="1">Spindle</location>
    </subcellularLocation>
    <subcellularLocation>
        <location evidence="2">Midbody</location>
    </subcellularLocation>
</comment>
<evidence type="ECO:0000259" key="18">
    <source>
        <dbReference type="PROSITE" id="PS51719"/>
    </source>
</evidence>
<name>A0A8C0AP03_9AVES</name>
<evidence type="ECO:0000256" key="2">
    <source>
        <dbReference type="ARBA" id="ARBA00004214"/>
    </source>
</evidence>
<evidence type="ECO:0000313" key="20">
    <source>
        <dbReference type="Proteomes" id="UP000694555"/>
    </source>
</evidence>
<evidence type="ECO:0000256" key="3">
    <source>
        <dbReference type="ARBA" id="ARBA00004309"/>
    </source>
</evidence>